<accession>A0A9W4SMR8</accession>
<evidence type="ECO:0000313" key="2">
    <source>
        <dbReference type="Proteomes" id="UP001153678"/>
    </source>
</evidence>
<protein>
    <submittedName>
        <fullName evidence="1">15524_t:CDS:1</fullName>
    </submittedName>
</protein>
<gene>
    <name evidence="1" type="ORF">FWILDA_LOCUS6347</name>
</gene>
<organism evidence="1 2">
    <name type="scientific">Funneliformis geosporum</name>
    <dbReference type="NCBI Taxonomy" id="1117311"/>
    <lineage>
        <taxon>Eukaryota</taxon>
        <taxon>Fungi</taxon>
        <taxon>Fungi incertae sedis</taxon>
        <taxon>Mucoromycota</taxon>
        <taxon>Glomeromycotina</taxon>
        <taxon>Glomeromycetes</taxon>
        <taxon>Glomerales</taxon>
        <taxon>Glomeraceae</taxon>
        <taxon>Funneliformis</taxon>
    </lineage>
</organism>
<dbReference type="Proteomes" id="UP001153678">
    <property type="component" value="Unassembled WGS sequence"/>
</dbReference>
<reference evidence="1" key="1">
    <citation type="submission" date="2022-08" db="EMBL/GenBank/DDBJ databases">
        <authorList>
            <person name="Kallberg Y."/>
            <person name="Tangrot J."/>
            <person name="Rosling A."/>
        </authorList>
    </citation>
    <scope>NUCLEOTIDE SEQUENCE</scope>
    <source>
        <strain evidence="1">Wild A</strain>
    </source>
</reference>
<proteinExistence type="predicted"/>
<evidence type="ECO:0000313" key="1">
    <source>
        <dbReference type="EMBL" id="CAI2173954.1"/>
    </source>
</evidence>
<keyword evidence="2" id="KW-1185">Reference proteome</keyword>
<comment type="caution">
    <text evidence="1">The sequence shown here is derived from an EMBL/GenBank/DDBJ whole genome shotgun (WGS) entry which is preliminary data.</text>
</comment>
<sequence>MRPTQLLKEQKDYSQNCNLVIPEYLLQLIEKLNGLGLKLDF</sequence>
<dbReference type="AlphaFoldDB" id="A0A9W4SMR8"/>
<name>A0A9W4SMR8_9GLOM</name>
<dbReference type="EMBL" id="CAMKVN010001140">
    <property type="protein sequence ID" value="CAI2173954.1"/>
    <property type="molecule type" value="Genomic_DNA"/>
</dbReference>